<reference evidence="1" key="2">
    <citation type="submission" date="2022-06" db="UniProtKB">
        <authorList>
            <consortium name="EnsemblMetazoa"/>
        </authorList>
    </citation>
    <scope>IDENTIFICATION</scope>
    <source>
        <strain evidence="1">PS312</strain>
    </source>
</reference>
<sequence>MGHIHPSDRMPPLVTARDKDVVCIDDIVEVIDDPVIIFIRTILFYEDVVCIDDVFEVIDAPVIELIDDGIFDDAPADANGVSEEASALAAILC</sequence>
<dbReference type="EnsemblMetazoa" id="PPA43834.1">
    <property type="protein sequence ID" value="PPA43834.1"/>
    <property type="gene ID" value="WBGene00282203"/>
</dbReference>
<dbReference type="Proteomes" id="UP000005239">
    <property type="component" value="Unassembled WGS sequence"/>
</dbReference>
<organism evidence="1 2">
    <name type="scientific">Pristionchus pacificus</name>
    <name type="common">Parasitic nematode worm</name>
    <dbReference type="NCBI Taxonomy" id="54126"/>
    <lineage>
        <taxon>Eukaryota</taxon>
        <taxon>Metazoa</taxon>
        <taxon>Ecdysozoa</taxon>
        <taxon>Nematoda</taxon>
        <taxon>Chromadorea</taxon>
        <taxon>Rhabditida</taxon>
        <taxon>Rhabditina</taxon>
        <taxon>Diplogasteromorpha</taxon>
        <taxon>Diplogasteroidea</taxon>
        <taxon>Neodiplogasteridae</taxon>
        <taxon>Pristionchus</taxon>
    </lineage>
</organism>
<proteinExistence type="predicted"/>
<protein>
    <submittedName>
        <fullName evidence="1">Uncharacterized protein</fullName>
    </submittedName>
</protein>
<evidence type="ECO:0000313" key="2">
    <source>
        <dbReference type="Proteomes" id="UP000005239"/>
    </source>
</evidence>
<evidence type="ECO:0000313" key="1">
    <source>
        <dbReference type="EnsemblMetazoa" id="PPA43834.1"/>
    </source>
</evidence>
<gene>
    <name evidence="1" type="primary">WBGene00282203</name>
</gene>
<reference evidence="2" key="1">
    <citation type="journal article" date="2008" name="Nat. Genet.">
        <title>The Pristionchus pacificus genome provides a unique perspective on nematode lifestyle and parasitism.</title>
        <authorList>
            <person name="Dieterich C."/>
            <person name="Clifton S.W."/>
            <person name="Schuster L.N."/>
            <person name="Chinwalla A."/>
            <person name="Delehaunty K."/>
            <person name="Dinkelacker I."/>
            <person name="Fulton L."/>
            <person name="Fulton R."/>
            <person name="Godfrey J."/>
            <person name="Minx P."/>
            <person name="Mitreva M."/>
            <person name="Roeseler W."/>
            <person name="Tian H."/>
            <person name="Witte H."/>
            <person name="Yang S.P."/>
            <person name="Wilson R.K."/>
            <person name="Sommer R.J."/>
        </authorList>
    </citation>
    <scope>NUCLEOTIDE SEQUENCE [LARGE SCALE GENOMIC DNA]</scope>
    <source>
        <strain evidence="2">PS312</strain>
    </source>
</reference>
<name>A0A2A6B8I8_PRIPA</name>
<keyword evidence="2" id="KW-1185">Reference proteome</keyword>
<accession>A0A2A6B8I8</accession>
<dbReference type="AlphaFoldDB" id="A0A2A6B8I8"/>
<accession>A0A8R1V208</accession>